<name>A0ABM5TH01_9ACTN</name>
<dbReference type="PRINTS" id="PR00477">
    <property type="entry name" value="PHGLYCKINASE"/>
</dbReference>
<evidence type="ECO:0000256" key="3">
    <source>
        <dbReference type="ARBA" id="ARBA00013061"/>
    </source>
</evidence>
<comment type="similarity">
    <text evidence="10">Belongs to the phosphoglycerate kinase family.</text>
</comment>
<evidence type="ECO:0000256" key="10">
    <source>
        <dbReference type="RuleBase" id="RU000532"/>
    </source>
</evidence>
<evidence type="ECO:0000313" key="12">
    <source>
        <dbReference type="Proteomes" id="UP000035366"/>
    </source>
</evidence>
<dbReference type="InterPro" id="IPR001576">
    <property type="entry name" value="Phosphoglycerate_kinase"/>
</dbReference>
<dbReference type="EC" id="2.7.2.3" evidence="3 10"/>
<keyword evidence="5 10" id="KW-0808">Transferase</keyword>
<reference evidence="11 12" key="1">
    <citation type="journal article" date="2015" name="ISME J.">
        <title>Draft Genome Sequence of Streptomyces incarnatus NRRL8089, which Produces the Nucleoside Antibiotic Sinefungin.</title>
        <authorList>
            <person name="Oshima K."/>
            <person name="Hattori M."/>
            <person name="Shimizu H."/>
            <person name="Fukuda K."/>
            <person name="Nemoto M."/>
            <person name="Inagaki K."/>
            <person name="Tamura T."/>
        </authorList>
    </citation>
    <scope>NUCLEOTIDE SEQUENCE [LARGE SCALE GENOMIC DNA]</scope>
    <source>
        <strain evidence="11 12">NRRL 8089</strain>
    </source>
</reference>
<protein>
    <recommendedName>
        <fullName evidence="4 10">Phosphoglycerate kinase</fullName>
        <ecNumber evidence="3 10">2.7.2.3</ecNumber>
    </recommendedName>
</protein>
<evidence type="ECO:0000256" key="8">
    <source>
        <dbReference type="ARBA" id="ARBA00022840"/>
    </source>
</evidence>
<dbReference type="RefSeq" id="WP_208898335.1">
    <property type="nucleotide sequence ID" value="NZ_CP011497.1"/>
</dbReference>
<proteinExistence type="inferred from homology"/>
<evidence type="ECO:0000256" key="1">
    <source>
        <dbReference type="ARBA" id="ARBA00000642"/>
    </source>
</evidence>
<keyword evidence="6" id="KW-0547">Nucleotide-binding</keyword>
<evidence type="ECO:0000256" key="5">
    <source>
        <dbReference type="ARBA" id="ARBA00022679"/>
    </source>
</evidence>
<dbReference type="Pfam" id="PF00162">
    <property type="entry name" value="PGK"/>
    <property type="match status" value="1"/>
</dbReference>
<dbReference type="Proteomes" id="UP000035366">
    <property type="component" value="Chromosome"/>
</dbReference>
<sequence length="391" mass="40600">MRGLRLLSDHRPAAGERWIYSAGFNVGPALTDTGRIDVELADLARLSAAGARVALLSHQGSAKDGSAVHLDHVAGYLGGRLGRPVRYLPENATARARDWAAELHDGEIALFGNTRLHPGDEAADPGLARALAGLGDRVAVGGFSKAHRRHASNTGLLDHLPGYAADSLVAEARALDPWATGPGRGHAVAVLGGVKPEKTLIGLTGLTRTHRLVIPGGVVLNTLLAAAGHPVGRSELGSAPERCARAARAVLDRTGGEGIHLPRVLVVAGPDGVTRRIRVEDGVPDDCAVVDFVIEPWALDLVRGAERVLIAGTPGLYAQGNRHAAAAVLAARAGREATTLLLGGDTVAELPWTGPRSTGGGSALQYLVEGTCAVFEALKDNRRRGAGHHAH</sequence>
<evidence type="ECO:0000313" key="11">
    <source>
        <dbReference type="EMBL" id="AKJ10251.1"/>
    </source>
</evidence>
<keyword evidence="7 10" id="KW-0418">Kinase</keyword>
<accession>A0ABM5TH01</accession>
<evidence type="ECO:0000256" key="6">
    <source>
        <dbReference type="ARBA" id="ARBA00022741"/>
    </source>
</evidence>
<comment type="pathway">
    <text evidence="2">Carbohydrate degradation; glycolysis; pyruvate from D-glyceraldehyde 3-phosphate: step 2/5.</text>
</comment>
<comment type="catalytic activity">
    <reaction evidence="1 10">
        <text>(2R)-3-phosphoglycerate + ATP = (2R)-3-phospho-glyceroyl phosphate + ADP</text>
        <dbReference type="Rhea" id="RHEA:14801"/>
        <dbReference type="ChEBI" id="CHEBI:30616"/>
        <dbReference type="ChEBI" id="CHEBI:57604"/>
        <dbReference type="ChEBI" id="CHEBI:58272"/>
        <dbReference type="ChEBI" id="CHEBI:456216"/>
        <dbReference type="EC" id="2.7.2.3"/>
    </reaction>
</comment>
<evidence type="ECO:0000256" key="9">
    <source>
        <dbReference type="ARBA" id="ARBA00023152"/>
    </source>
</evidence>
<dbReference type="InterPro" id="IPR015824">
    <property type="entry name" value="Phosphoglycerate_kinase_N"/>
</dbReference>
<keyword evidence="12" id="KW-1185">Reference proteome</keyword>
<evidence type="ECO:0000256" key="7">
    <source>
        <dbReference type="ARBA" id="ARBA00022777"/>
    </source>
</evidence>
<dbReference type="Gene3D" id="3.40.50.1260">
    <property type="entry name" value="Phosphoglycerate kinase, N-terminal domain"/>
    <property type="match status" value="2"/>
</dbReference>
<dbReference type="PANTHER" id="PTHR11406:SF23">
    <property type="entry name" value="PHOSPHOGLYCERATE KINASE 1, CHLOROPLASTIC-RELATED"/>
    <property type="match status" value="1"/>
</dbReference>
<keyword evidence="9" id="KW-0324">Glycolysis</keyword>
<dbReference type="PANTHER" id="PTHR11406">
    <property type="entry name" value="PHOSPHOGLYCERATE KINASE"/>
    <property type="match status" value="1"/>
</dbReference>
<dbReference type="SUPFAM" id="SSF53748">
    <property type="entry name" value="Phosphoglycerate kinase"/>
    <property type="match status" value="1"/>
</dbReference>
<evidence type="ECO:0000256" key="2">
    <source>
        <dbReference type="ARBA" id="ARBA00004838"/>
    </source>
</evidence>
<organism evidence="11 12">
    <name type="scientific">Streptomyces incarnatus</name>
    <dbReference type="NCBI Taxonomy" id="665007"/>
    <lineage>
        <taxon>Bacteria</taxon>
        <taxon>Bacillati</taxon>
        <taxon>Actinomycetota</taxon>
        <taxon>Actinomycetes</taxon>
        <taxon>Kitasatosporales</taxon>
        <taxon>Streptomycetaceae</taxon>
        <taxon>Streptomyces</taxon>
    </lineage>
</organism>
<evidence type="ECO:0000256" key="4">
    <source>
        <dbReference type="ARBA" id="ARBA00016471"/>
    </source>
</evidence>
<gene>
    <name evidence="11" type="ORF">ABB07_09550</name>
</gene>
<keyword evidence="8" id="KW-0067">ATP-binding</keyword>
<dbReference type="InterPro" id="IPR036043">
    <property type="entry name" value="Phosphoglycerate_kinase_sf"/>
</dbReference>
<dbReference type="EMBL" id="CP011497">
    <property type="protein sequence ID" value="AKJ10251.1"/>
    <property type="molecule type" value="Genomic_DNA"/>
</dbReference>